<feature type="domain" description="C2H2-type" evidence="3">
    <location>
        <begin position="24"/>
        <end position="54"/>
    </location>
</feature>
<evidence type="ECO:0000259" key="3">
    <source>
        <dbReference type="PROSITE" id="PS50157"/>
    </source>
</evidence>
<keyword evidence="1" id="KW-0479">Metal-binding</keyword>
<dbReference type="GO" id="GO:0008270">
    <property type="term" value="F:zinc ion binding"/>
    <property type="evidence" value="ECO:0007669"/>
    <property type="project" value="UniProtKB-KW"/>
</dbReference>
<dbReference type="InterPro" id="IPR013087">
    <property type="entry name" value="Znf_C2H2_type"/>
</dbReference>
<dbReference type="AlphaFoldDB" id="A0AAE0X590"/>
<organism evidence="4 5">
    <name type="scientific">Podospora appendiculata</name>
    <dbReference type="NCBI Taxonomy" id="314037"/>
    <lineage>
        <taxon>Eukaryota</taxon>
        <taxon>Fungi</taxon>
        <taxon>Dikarya</taxon>
        <taxon>Ascomycota</taxon>
        <taxon>Pezizomycotina</taxon>
        <taxon>Sordariomycetes</taxon>
        <taxon>Sordariomycetidae</taxon>
        <taxon>Sordariales</taxon>
        <taxon>Podosporaceae</taxon>
        <taxon>Podospora</taxon>
    </lineage>
</organism>
<dbReference type="Proteomes" id="UP001270362">
    <property type="component" value="Unassembled WGS sequence"/>
</dbReference>
<evidence type="ECO:0000313" key="4">
    <source>
        <dbReference type="EMBL" id="KAK3685164.1"/>
    </source>
</evidence>
<keyword evidence="1" id="KW-0863">Zinc-finger</keyword>
<dbReference type="PROSITE" id="PS50157">
    <property type="entry name" value="ZINC_FINGER_C2H2_2"/>
    <property type="match status" value="1"/>
</dbReference>
<comment type="caution">
    <text evidence="4">The sequence shown here is derived from an EMBL/GenBank/DDBJ whole genome shotgun (WGS) entry which is preliminary data.</text>
</comment>
<evidence type="ECO:0000256" key="1">
    <source>
        <dbReference type="PROSITE-ProRule" id="PRU00042"/>
    </source>
</evidence>
<evidence type="ECO:0000256" key="2">
    <source>
        <dbReference type="SAM" id="MobiDB-lite"/>
    </source>
</evidence>
<protein>
    <recommendedName>
        <fullName evidence="3">C2H2-type domain-containing protein</fullName>
    </recommendedName>
</protein>
<proteinExistence type="predicted"/>
<evidence type="ECO:0000313" key="5">
    <source>
        <dbReference type="Proteomes" id="UP001270362"/>
    </source>
</evidence>
<dbReference type="EMBL" id="JAULSO010000003">
    <property type="protein sequence ID" value="KAK3685164.1"/>
    <property type="molecule type" value="Genomic_DNA"/>
</dbReference>
<keyword evidence="1" id="KW-0862">Zinc</keyword>
<gene>
    <name evidence="4" type="ORF">B0T22DRAFT_482153</name>
</gene>
<feature type="region of interest" description="Disordered" evidence="2">
    <location>
        <begin position="67"/>
        <end position="105"/>
    </location>
</feature>
<sequence>MAKHKRTDKHLRKTQQDVGSLEKFPCDFVNHNGIKCGGSFNRQDNLRQHQRRVHGLRLWQEVQELAGDEVDSRMTQRPAPKRRRTTRTGMGEPDELVRRGPQLSL</sequence>
<name>A0AAE0X590_9PEZI</name>
<accession>A0AAE0X590</accession>
<dbReference type="Gene3D" id="3.30.160.60">
    <property type="entry name" value="Classic Zinc Finger"/>
    <property type="match status" value="1"/>
</dbReference>
<reference evidence="4" key="1">
    <citation type="journal article" date="2023" name="Mol. Phylogenet. Evol.">
        <title>Genome-scale phylogeny and comparative genomics of the fungal order Sordariales.</title>
        <authorList>
            <person name="Hensen N."/>
            <person name="Bonometti L."/>
            <person name="Westerberg I."/>
            <person name="Brannstrom I.O."/>
            <person name="Guillou S."/>
            <person name="Cros-Aarteil S."/>
            <person name="Calhoun S."/>
            <person name="Haridas S."/>
            <person name="Kuo A."/>
            <person name="Mondo S."/>
            <person name="Pangilinan J."/>
            <person name="Riley R."/>
            <person name="LaButti K."/>
            <person name="Andreopoulos B."/>
            <person name="Lipzen A."/>
            <person name="Chen C."/>
            <person name="Yan M."/>
            <person name="Daum C."/>
            <person name="Ng V."/>
            <person name="Clum A."/>
            <person name="Steindorff A."/>
            <person name="Ohm R.A."/>
            <person name="Martin F."/>
            <person name="Silar P."/>
            <person name="Natvig D.O."/>
            <person name="Lalanne C."/>
            <person name="Gautier V."/>
            <person name="Ament-Velasquez S.L."/>
            <person name="Kruys A."/>
            <person name="Hutchinson M.I."/>
            <person name="Powell A.J."/>
            <person name="Barry K."/>
            <person name="Miller A.N."/>
            <person name="Grigoriev I.V."/>
            <person name="Debuchy R."/>
            <person name="Gladieux P."/>
            <person name="Hiltunen Thoren M."/>
            <person name="Johannesson H."/>
        </authorList>
    </citation>
    <scope>NUCLEOTIDE SEQUENCE</scope>
    <source>
        <strain evidence="4">CBS 314.62</strain>
    </source>
</reference>
<reference evidence="4" key="2">
    <citation type="submission" date="2023-06" db="EMBL/GenBank/DDBJ databases">
        <authorList>
            <consortium name="Lawrence Berkeley National Laboratory"/>
            <person name="Haridas S."/>
            <person name="Hensen N."/>
            <person name="Bonometti L."/>
            <person name="Westerberg I."/>
            <person name="Brannstrom I.O."/>
            <person name="Guillou S."/>
            <person name="Cros-Aarteil S."/>
            <person name="Calhoun S."/>
            <person name="Kuo A."/>
            <person name="Mondo S."/>
            <person name="Pangilinan J."/>
            <person name="Riley R."/>
            <person name="Labutti K."/>
            <person name="Andreopoulos B."/>
            <person name="Lipzen A."/>
            <person name="Chen C."/>
            <person name="Yanf M."/>
            <person name="Daum C."/>
            <person name="Ng V."/>
            <person name="Clum A."/>
            <person name="Steindorff A."/>
            <person name="Ohm R."/>
            <person name="Martin F."/>
            <person name="Silar P."/>
            <person name="Natvig D."/>
            <person name="Lalanne C."/>
            <person name="Gautier V."/>
            <person name="Ament-Velasquez S.L."/>
            <person name="Kruys A."/>
            <person name="Hutchinson M.I."/>
            <person name="Powell A.J."/>
            <person name="Barry K."/>
            <person name="Miller A.N."/>
            <person name="Grigoriev I.V."/>
            <person name="Debuchy R."/>
            <person name="Gladieux P."/>
            <person name="Thoren M.H."/>
            <person name="Johannesson H."/>
        </authorList>
    </citation>
    <scope>NUCLEOTIDE SEQUENCE</scope>
    <source>
        <strain evidence="4">CBS 314.62</strain>
    </source>
</reference>
<keyword evidence="5" id="KW-1185">Reference proteome</keyword>